<keyword evidence="8" id="KW-1185">Reference proteome</keyword>
<proteinExistence type="inferred from homology"/>
<name>A0A3Q9J205_9MICO</name>
<dbReference type="GO" id="GO:0005524">
    <property type="term" value="F:ATP binding"/>
    <property type="evidence" value="ECO:0007669"/>
    <property type="project" value="UniProtKB-KW"/>
</dbReference>
<dbReference type="GO" id="GO:0016887">
    <property type="term" value="F:ATP hydrolysis activity"/>
    <property type="evidence" value="ECO:0007669"/>
    <property type="project" value="InterPro"/>
</dbReference>
<comment type="similarity">
    <text evidence="1">Belongs to the ABC transporter superfamily.</text>
</comment>
<dbReference type="PANTHER" id="PTHR43776">
    <property type="entry name" value="TRANSPORT ATP-BINDING PROTEIN"/>
    <property type="match status" value="1"/>
</dbReference>
<dbReference type="PANTHER" id="PTHR43776:SF7">
    <property type="entry name" value="D,D-DIPEPTIDE TRANSPORT ATP-BINDING PROTEIN DDPF-RELATED"/>
    <property type="match status" value="1"/>
</dbReference>
<dbReference type="RefSeq" id="WP_127097039.1">
    <property type="nucleotide sequence ID" value="NZ_CP031423.1"/>
</dbReference>
<evidence type="ECO:0000256" key="1">
    <source>
        <dbReference type="ARBA" id="ARBA00005417"/>
    </source>
</evidence>
<dbReference type="PROSITE" id="PS50893">
    <property type="entry name" value="ABC_TRANSPORTER_2"/>
    <property type="match status" value="1"/>
</dbReference>
<evidence type="ECO:0000256" key="5">
    <source>
        <dbReference type="SAM" id="MobiDB-lite"/>
    </source>
</evidence>
<dbReference type="AlphaFoldDB" id="A0A3Q9J205"/>
<evidence type="ECO:0000256" key="4">
    <source>
        <dbReference type="ARBA" id="ARBA00022840"/>
    </source>
</evidence>
<evidence type="ECO:0000313" key="8">
    <source>
        <dbReference type="Proteomes" id="UP000276888"/>
    </source>
</evidence>
<keyword evidence="2" id="KW-0813">Transport</keyword>
<dbReference type="InterPro" id="IPR017871">
    <property type="entry name" value="ABC_transporter-like_CS"/>
</dbReference>
<evidence type="ECO:0000256" key="3">
    <source>
        <dbReference type="ARBA" id="ARBA00022741"/>
    </source>
</evidence>
<dbReference type="CDD" id="cd03257">
    <property type="entry name" value="ABC_NikE_OppD_transporters"/>
    <property type="match status" value="1"/>
</dbReference>
<dbReference type="OrthoDB" id="3677453at2"/>
<feature type="region of interest" description="Disordered" evidence="5">
    <location>
        <begin position="251"/>
        <end position="272"/>
    </location>
</feature>
<dbReference type="SUPFAM" id="SSF52540">
    <property type="entry name" value="P-loop containing nucleoside triphosphate hydrolases"/>
    <property type="match status" value="1"/>
</dbReference>
<dbReference type="Gene3D" id="3.40.50.300">
    <property type="entry name" value="P-loop containing nucleotide triphosphate hydrolases"/>
    <property type="match status" value="1"/>
</dbReference>
<dbReference type="KEGG" id="mlv:CVS47_03298"/>
<reference evidence="7 8" key="1">
    <citation type="submission" date="2018-08" db="EMBL/GenBank/DDBJ databases">
        <title>Microbacterium lemovicicum sp. nov., a bacterium isolated from a natural uranium-rich soil.</title>
        <authorList>
            <person name="ORTET P."/>
        </authorList>
    </citation>
    <scope>NUCLEOTIDE SEQUENCE [LARGE SCALE GENOMIC DNA]</scope>
    <source>
        <strain evidence="7 8">Viu22</strain>
    </source>
</reference>
<gene>
    <name evidence="7" type="primary">oppF_5</name>
    <name evidence="7" type="ORF">CVS47_03298</name>
</gene>
<dbReference type="PROSITE" id="PS00211">
    <property type="entry name" value="ABC_TRANSPORTER_1"/>
    <property type="match status" value="1"/>
</dbReference>
<keyword evidence="3" id="KW-0547">Nucleotide-binding</keyword>
<dbReference type="EMBL" id="CP031423">
    <property type="protein sequence ID" value="AZS38639.1"/>
    <property type="molecule type" value="Genomic_DNA"/>
</dbReference>
<dbReference type="InterPro" id="IPR050319">
    <property type="entry name" value="ABC_transp_ATP-bind"/>
</dbReference>
<dbReference type="SMART" id="SM00382">
    <property type="entry name" value="AAA"/>
    <property type="match status" value="1"/>
</dbReference>
<dbReference type="InterPro" id="IPR003439">
    <property type="entry name" value="ABC_transporter-like_ATP-bd"/>
</dbReference>
<feature type="domain" description="ABC transporter" evidence="6">
    <location>
        <begin position="8"/>
        <end position="250"/>
    </location>
</feature>
<dbReference type="InterPro" id="IPR013563">
    <property type="entry name" value="Oligopep_ABC_C"/>
</dbReference>
<organism evidence="7 8">
    <name type="scientific">Microbacterium lemovicicum</name>
    <dbReference type="NCBI Taxonomy" id="1072463"/>
    <lineage>
        <taxon>Bacteria</taxon>
        <taxon>Bacillati</taxon>
        <taxon>Actinomycetota</taxon>
        <taxon>Actinomycetes</taxon>
        <taxon>Micrococcales</taxon>
        <taxon>Microbacteriaceae</taxon>
        <taxon>Microbacterium</taxon>
    </lineage>
</organism>
<dbReference type="GO" id="GO:0055085">
    <property type="term" value="P:transmembrane transport"/>
    <property type="evidence" value="ECO:0007669"/>
    <property type="project" value="UniProtKB-ARBA"/>
</dbReference>
<dbReference type="Pfam" id="PF00005">
    <property type="entry name" value="ABC_tran"/>
    <property type="match status" value="1"/>
</dbReference>
<protein>
    <submittedName>
        <fullName evidence="7">Oligopeptide transport ATP-binding protein OppF</fullName>
    </submittedName>
</protein>
<evidence type="ECO:0000259" key="6">
    <source>
        <dbReference type="PROSITE" id="PS50893"/>
    </source>
</evidence>
<dbReference type="GO" id="GO:0015833">
    <property type="term" value="P:peptide transport"/>
    <property type="evidence" value="ECO:0007669"/>
    <property type="project" value="InterPro"/>
</dbReference>
<evidence type="ECO:0000256" key="2">
    <source>
        <dbReference type="ARBA" id="ARBA00022448"/>
    </source>
</evidence>
<dbReference type="Pfam" id="PF08352">
    <property type="entry name" value="oligo_HPY"/>
    <property type="match status" value="1"/>
</dbReference>
<keyword evidence="4 7" id="KW-0067">ATP-binding</keyword>
<evidence type="ECO:0000313" key="7">
    <source>
        <dbReference type="EMBL" id="AZS38639.1"/>
    </source>
</evidence>
<dbReference type="InterPro" id="IPR027417">
    <property type="entry name" value="P-loop_NTPase"/>
</dbReference>
<accession>A0A3Q9J205</accession>
<dbReference type="InterPro" id="IPR003593">
    <property type="entry name" value="AAA+_ATPase"/>
</dbReference>
<sequence length="272" mass="29643">MSDTTPVLEVRDIRVDYGAGRKRSTAVEGVGFEVRRGRTLGLVGESGSGKTTIGMAVLGLVPVAAGEIRFLGQPVHDVSAKRRRELGKVRQVIFQDPYSSLDPLRTIGYSLMEPARFHGMTADAAASRARELVATVGLDEGALVRYPAQFSGGQRQRIAIARALMTDPEFIVCDEPVSALDLSVQADVMNLLTRLQRELALSLLFISHDLAIVRQISDEVVVLRGGRIIESGPTEQLFADPREDYTRALLESVPQAGHASRRSAPLPQEETR</sequence>
<dbReference type="Proteomes" id="UP000276888">
    <property type="component" value="Chromosome"/>
</dbReference>